<evidence type="ECO:0000313" key="3">
    <source>
        <dbReference type="Proteomes" id="UP000784294"/>
    </source>
</evidence>
<name>A0A3S5B6A6_9PLAT</name>
<proteinExistence type="predicted"/>
<dbReference type="Proteomes" id="UP000784294">
    <property type="component" value="Unassembled WGS sequence"/>
</dbReference>
<dbReference type="EMBL" id="CAAALY010255934">
    <property type="protein sequence ID" value="VEL37767.1"/>
    <property type="molecule type" value="Genomic_DNA"/>
</dbReference>
<protein>
    <submittedName>
        <fullName evidence="2">Uncharacterized protein</fullName>
    </submittedName>
</protein>
<accession>A0A3S5B6A6</accession>
<gene>
    <name evidence="2" type="ORF">PXEA_LOCUS31207</name>
</gene>
<keyword evidence="3" id="KW-1185">Reference proteome</keyword>
<evidence type="ECO:0000313" key="2">
    <source>
        <dbReference type="EMBL" id="VEL37767.1"/>
    </source>
</evidence>
<comment type="caution">
    <text evidence="2">The sequence shown here is derived from an EMBL/GenBank/DDBJ whole genome shotgun (WGS) entry which is preliminary data.</text>
</comment>
<organism evidence="2 3">
    <name type="scientific">Protopolystoma xenopodis</name>
    <dbReference type="NCBI Taxonomy" id="117903"/>
    <lineage>
        <taxon>Eukaryota</taxon>
        <taxon>Metazoa</taxon>
        <taxon>Spiralia</taxon>
        <taxon>Lophotrochozoa</taxon>
        <taxon>Platyhelminthes</taxon>
        <taxon>Monogenea</taxon>
        <taxon>Polyopisthocotylea</taxon>
        <taxon>Polystomatidea</taxon>
        <taxon>Polystomatidae</taxon>
        <taxon>Protopolystoma</taxon>
    </lineage>
</organism>
<feature type="region of interest" description="Disordered" evidence="1">
    <location>
        <begin position="170"/>
        <end position="200"/>
    </location>
</feature>
<sequence>MKPQDMSALVSIQLALFPIHFSMFSLDQTLCRRLGNRSVAMPLRSYHSLLLRSLADLAQHSRRHALLLRADLPDRAGLSCRPSLALRSCHGGDSVDSVDWVSVKMESQCLIISSLPQIVSPHPILYFTLSRPPDPPFPLHLDASPLLLCSPLHLFLVYFRPNRSDGCVASPHDHVENRKTSKHSHERTASSKTSTTPLSIGRVNAGWSS</sequence>
<reference evidence="2" key="1">
    <citation type="submission" date="2018-11" db="EMBL/GenBank/DDBJ databases">
        <authorList>
            <consortium name="Pathogen Informatics"/>
        </authorList>
    </citation>
    <scope>NUCLEOTIDE SEQUENCE</scope>
</reference>
<dbReference type="AlphaFoldDB" id="A0A3S5B6A6"/>
<evidence type="ECO:0000256" key="1">
    <source>
        <dbReference type="SAM" id="MobiDB-lite"/>
    </source>
</evidence>